<reference evidence="1 2" key="1">
    <citation type="journal article" date="2009" name="Genome Res.">
        <title>Whole genome sequence of Desulfovibrio magneticus strain RS-1 revealed common gene clusters in magnetotactic bacteria.</title>
        <authorList>
            <person name="Nakazawa H."/>
            <person name="Arakaki A."/>
            <person name="Narita-Yamada S."/>
            <person name="Yashiro I."/>
            <person name="Jinno K."/>
            <person name="Aoki N."/>
            <person name="Tsuruyama A."/>
            <person name="Okamura Y."/>
            <person name="Tanikawa S."/>
            <person name="Fujita N."/>
            <person name="Takeyama H."/>
            <person name="Matsunaga T."/>
        </authorList>
    </citation>
    <scope>NUCLEOTIDE SEQUENCE [LARGE SCALE GENOMIC DNA]</scope>
    <source>
        <strain evidence="2">ATCC 700980 / DSM 13731 / RS-1</strain>
    </source>
</reference>
<protein>
    <submittedName>
        <fullName evidence="1">Uncharacterized protein</fullName>
    </submittedName>
</protein>
<dbReference type="AlphaFoldDB" id="C4XL03"/>
<dbReference type="EMBL" id="AP010904">
    <property type="protein sequence ID" value="BAH74542.1"/>
    <property type="molecule type" value="Genomic_DNA"/>
</dbReference>
<organism evidence="1 2">
    <name type="scientific">Solidesulfovibrio magneticus (strain ATCC 700980 / DSM 13731 / RS-1)</name>
    <name type="common">Desulfovibrio magneticus</name>
    <dbReference type="NCBI Taxonomy" id="573370"/>
    <lineage>
        <taxon>Bacteria</taxon>
        <taxon>Pseudomonadati</taxon>
        <taxon>Thermodesulfobacteriota</taxon>
        <taxon>Desulfovibrionia</taxon>
        <taxon>Desulfovibrionales</taxon>
        <taxon>Desulfovibrionaceae</taxon>
        <taxon>Solidesulfovibrio</taxon>
    </lineage>
</organism>
<evidence type="ECO:0000313" key="1">
    <source>
        <dbReference type="EMBL" id="BAH74542.1"/>
    </source>
</evidence>
<dbReference type="STRING" id="573370.DMR_10510"/>
<proteinExistence type="predicted"/>
<sequence length="115" mass="13259">MNLTHTIEMNSKVAEMIQEVGSKILGAPDIRTQMHKSFLALYFINLIILRNKKFLEAYNAVGKENILISLYNSEMFLKEIELNFIDNNYGQIIRLLSSFLINILPTKPTTNYTLC</sequence>
<dbReference type="Proteomes" id="UP000009071">
    <property type="component" value="Chromosome"/>
</dbReference>
<name>C4XL03_SOLM1</name>
<keyword evidence="2" id="KW-1185">Reference proteome</keyword>
<accession>C4XL03</accession>
<gene>
    <name evidence="1" type="ordered locus">DMR_10510</name>
</gene>
<dbReference type="KEGG" id="dma:DMR_10510"/>
<dbReference type="HOGENOM" id="CLU_2105053_0_0_7"/>
<evidence type="ECO:0000313" key="2">
    <source>
        <dbReference type="Proteomes" id="UP000009071"/>
    </source>
</evidence>